<evidence type="ECO:0000313" key="1">
    <source>
        <dbReference type="EMBL" id="VDI55440.1"/>
    </source>
</evidence>
<feature type="non-terminal residue" evidence="1">
    <location>
        <position position="52"/>
    </location>
</feature>
<evidence type="ECO:0000313" key="2">
    <source>
        <dbReference type="Proteomes" id="UP000596742"/>
    </source>
</evidence>
<reference evidence="1" key="1">
    <citation type="submission" date="2018-11" db="EMBL/GenBank/DDBJ databases">
        <authorList>
            <person name="Alioto T."/>
            <person name="Alioto T."/>
        </authorList>
    </citation>
    <scope>NUCLEOTIDE SEQUENCE</scope>
</reference>
<feature type="non-terminal residue" evidence="1">
    <location>
        <position position="1"/>
    </location>
</feature>
<accession>A0A8B6FUE1</accession>
<dbReference type="EMBL" id="UYJE01007505">
    <property type="protein sequence ID" value="VDI55440.1"/>
    <property type="molecule type" value="Genomic_DNA"/>
</dbReference>
<organism evidence="1 2">
    <name type="scientific">Mytilus galloprovincialis</name>
    <name type="common">Mediterranean mussel</name>
    <dbReference type="NCBI Taxonomy" id="29158"/>
    <lineage>
        <taxon>Eukaryota</taxon>
        <taxon>Metazoa</taxon>
        <taxon>Spiralia</taxon>
        <taxon>Lophotrochozoa</taxon>
        <taxon>Mollusca</taxon>
        <taxon>Bivalvia</taxon>
        <taxon>Autobranchia</taxon>
        <taxon>Pteriomorphia</taxon>
        <taxon>Mytilida</taxon>
        <taxon>Mytiloidea</taxon>
        <taxon>Mytilidae</taxon>
        <taxon>Mytilinae</taxon>
        <taxon>Mytilus</taxon>
    </lineage>
</organism>
<protein>
    <submittedName>
        <fullName evidence="1">Uncharacterized protein</fullName>
    </submittedName>
</protein>
<keyword evidence="2" id="KW-1185">Reference proteome</keyword>
<gene>
    <name evidence="1" type="ORF">MGAL_10B020158</name>
</gene>
<sequence length="52" mass="5929">VELCSEFGVDTVSIVIKEVFRVLTEQPFKCKVFLSLQNKTIRQSEADVIGKR</sequence>
<dbReference type="Proteomes" id="UP000596742">
    <property type="component" value="Unassembled WGS sequence"/>
</dbReference>
<comment type="caution">
    <text evidence="1">The sequence shown here is derived from an EMBL/GenBank/DDBJ whole genome shotgun (WGS) entry which is preliminary data.</text>
</comment>
<dbReference type="AlphaFoldDB" id="A0A8B6FUE1"/>
<name>A0A8B6FUE1_MYTGA</name>
<proteinExistence type="predicted"/>